<reference evidence="1 2" key="1">
    <citation type="submission" date="2020-08" db="EMBL/GenBank/DDBJ databases">
        <title>Genomic Encyclopedia of Type Strains, Phase III (KMG-III): the genomes of soil and plant-associated and newly described type strains.</title>
        <authorList>
            <person name="Whitman W."/>
        </authorList>
    </citation>
    <scope>NUCLEOTIDE SEQUENCE [LARGE SCALE GENOMIC DNA]</scope>
    <source>
        <strain evidence="1 2">CECT 8577</strain>
    </source>
</reference>
<dbReference type="RefSeq" id="WP_183658677.1">
    <property type="nucleotide sequence ID" value="NZ_JACHWU010000007.1"/>
</dbReference>
<proteinExistence type="predicted"/>
<organism evidence="1 2">
    <name type="scientific">Prauserella isguenensis</name>
    <dbReference type="NCBI Taxonomy" id="1470180"/>
    <lineage>
        <taxon>Bacteria</taxon>
        <taxon>Bacillati</taxon>
        <taxon>Actinomycetota</taxon>
        <taxon>Actinomycetes</taxon>
        <taxon>Pseudonocardiales</taxon>
        <taxon>Pseudonocardiaceae</taxon>
        <taxon>Prauserella</taxon>
    </lineage>
</organism>
<evidence type="ECO:0000313" key="1">
    <source>
        <dbReference type="EMBL" id="MBB3053148.1"/>
    </source>
</evidence>
<gene>
    <name evidence="1" type="ORF">FHS23_004191</name>
</gene>
<dbReference type="Proteomes" id="UP000550714">
    <property type="component" value="Unassembled WGS sequence"/>
</dbReference>
<comment type="caution">
    <text evidence="1">The sequence shown here is derived from an EMBL/GenBank/DDBJ whole genome shotgun (WGS) entry which is preliminary data.</text>
</comment>
<accession>A0A839S617</accession>
<sequence length="64" mass="6646">MWDAVARAGYGYDTLGLRAPYDVGTVLVELEDHRRGGANMLAALGLHRPPPAQVLVTGAAEAGG</sequence>
<protein>
    <submittedName>
        <fullName evidence="1">Uncharacterized protein</fullName>
    </submittedName>
</protein>
<keyword evidence="2" id="KW-1185">Reference proteome</keyword>
<dbReference type="AlphaFoldDB" id="A0A839S617"/>
<dbReference type="EMBL" id="JACHWU010000007">
    <property type="protein sequence ID" value="MBB3053148.1"/>
    <property type="molecule type" value="Genomic_DNA"/>
</dbReference>
<name>A0A839S617_9PSEU</name>
<evidence type="ECO:0000313" key="2">
    <source>
        <dbReference type="Proteomes" id="UP000550714"/>
    </source>
</evidence>